<dbReference type="PROSITE" id="PS50011">
    <property type="entry name" value="PROTEIN_KINASE_DOM"/>
    <property type="match status" value="1"/>
</dbReference>
<evidence type="ECO:0000256" key="4">
    <source>
        <dbReference type="ARBA" id="ARBA00022840"/>
    </source>
</evidence>
<feature type="transmembrane region" description="Helical" evidence="8">
    <location>
        <begin position="447"/>
        <end position="470"/>
    </location>
</feature>
<feature type="repeat" description="WD" evidence="5">
    <location>
        <begin position="1137"/>
        <end position="1178"/>
    </location>
</feature>
<keyword evidence="2" id="KW-0677">Repeat</keyword>
<dbReference type="CDD" id="cd14014">
    <property type="entry name" value="STKc_PknB_like"/>
    <property type="match status" value="1"/>
</dbReference>
<dbReference type="RefSeq" id="WP_146397378.1">
    <property type="nucleotide sequence ID" value="NZ_SJPJ01000001.1"/>
</dbReference>
<dbReference type="InterPro" id="IPR001680">
    <property type="entry name" value="WD40_rpt"/>
</dbReference>
<dbReference type="InterPro" id="IPR017441">
    <property type="entry name" value="Protein_kinase_ATP_BS"/>
</dbReference>
<dbReference type="SUPFAM" id="SSF56112">
    <property type="entry name" value="Protein kinase-like (PK-like)"/>
    <property type="match status" value="1"/>
</dbReference>
<feature type="repeat" description="WD" evidence="5">
    <location>
        <begin position="799"/>
        <end position="840"/>
    </location>
</feature>
<dbReference type="SMART" id="SM00320">
    <property type="entry name" value="WD40"/>
    <property type="match status" value="15"/>
</dbReference>
<evidence type="ECO:0000256" key="3">
    <source>
        <dbReference type="ARBA" id="ARBA00022741"/>
    </source>
</evidence>
<dbReference type="EMBL" id="SJPJ01000001">
    <property type="protein sequence ID" value="TWT81443.1"/>
    <property type="molecule type" value="Genomic_DNA"/>
</dbReference>
<dbReference type="InterPro" id="IPR020472">
    <property type="entry name" value="WD40_PAC1"/>
</dbReference>
<evidence type="ECO:0000256" key="2">
    <source>
        <dbReference type="ARBA" id="ARBA00022737"/>
    </source>
</evidence>
<dbReference type="PRINTS" id="PR00320">
    <property type="entry name" value="GPROTEINBRPT"/>
</dbReference>
<keyword evidence="10" id="KW-0418">Kinase</keyword>
<organism evidence="10 11">
    <name type="scientific">Novipirellula herctigrandis</name>
    <dbReference type="NCBI Taxonomy" id="2527986"/>
    <lineage>
        <taxon>Bacteria</taxon>
        <taxon>Pseudomonadati</taxon>
        <taxon>Planctomycetota</taxon>
        <taxon>Planctomycetia</taxon>
        <taxon>Pirellulales</taxon>
        <taxon>Pirellulaceae</taxon>
        <taxon>Novipirellula</taxon>
    </lineage>
</organism>
<dbReference type="InterPro" id="IPR019775">
    <property type="entry name" value="WD40_repeat_CS"/>
</dbReference>
<dbReference type="PROSITE" id="PS00678">
    <property type="entry name" value="WD_REPEATS_1"/>
    <property type="match status" value="12"/>
</dbReference>
<feature type="domain" description="Protein kinase" evidence="9">
    <location>
        <begin position="121"/>
        <end position="421"/>
    </location>
</feature>
<feature type="region of interest" description="Disordered" evidence="7">
    <location>
        <begin position="481"/>
        <end position="532"/>
    </location>
</feature>
<evidence type="ECO:0000259" key="9">
    <source>
        <dbReference type="PROSITE" id="PS50011"/>
    </source>
</evidence>
<feature type="repeat" description="WD" evidence="5">
    <location>
        <begin position="632"/>
        <end position="673"/>
    </location>
</feature>
<feature type="repeat" description="WD" evidence="5">
    <location>
        <begin position="674"/>
        <end position="715"/>
    </location>
</feature>
<gene>
    <name evidence="10" type="primary">pknB_9</name>
    <name evidence="10" type="ORF">CA13_28960</name>
</gene>
<dbReference type="Gene3D" id="1.10.510.10">
    <property type="entry name" value="Transferase(Phosphotransferase) domain 1"/>
    <property type="match status" value="1"/>
</dbReference>
<dbReference type="InterPro" id="IPR055442">
    <property type="entry name" value="Beta-prop_EML-like_2nd"/>
</dbReference>
<keyword evidence="11" id="KW-1185">Reference proteome</keyword>
<feature type="repeat" description="WD" evidence="5">
    <location>
        <begin position="1095"/>
        <end position="1136"/>
    </location>
</feature>
<feature type="repeat" description="WD" evidence="5">
    <location>
        <begin position="1179"/>
        <end position="1220"/>
    </location>
</feature>
<name>A0A5C5Z4G9_9BACT</name>
<dbReference type="Gene3D" id="2.130.10.10">
    <property type="entry name" value="YVTN repeat-like/Quinoprotein amine dehydrogenase"/>
    <property type="match status" value="6"/>
</dbReference>
<proteinExistence type="predicted"/>
<dbReference type="GO" id="GO:0005524">
    <property type="term" value="F:ATP binding"/>
    <property type="evidence" value="ECO:0007669"/>
    <property type="project" value="UniProtKB-UniRule"/>
</dbReference>
<dbReference type="SMART" id="SM00220">
    <property type="entry name" value="S_TKc"/>
    <property type="match status" value="1"/>
</dbReference>
<keyword evidence="3 6" id="KW-0547">Nucleotide-binding</keyword>
<dbReference type="GO" id="GO:0004674">
    <property type="term" value="F:protein serine/threonine kinase activity"/>
    <property type="evidence" value="ECO:0007669"/>
    <property type="project" value="UniProtKB-EC"/>
</dbReference>
<dbReference type="Proteomes" id="UP000315010">
    <property type="component" value="Unassembled WGS sequence"/>
</dbReference>
<keyword evidence="4 6" id="KW-0067">ATP-binding</keyword>
<feature type="repeat" description="WD" evidence="5">
    <location>
        <begin position="928"/>
        <end position="969"/>
    </location>
</feature>
<feature type="binding site" evidence="6">
    <location>
        <position position="151"/>
    </location>
    <ligand>
        <name>ATP</name>
        <dbReference type="ChEBI" id="CHEBI:30616"/>
    </ligand>
</feature>
<dbReference type="Pfam" id="PF00069">
    <property type="entry name" value="Pkinase"/>
    <property type="match status" value="1"/>
</dbReference>
<reference evidence="10 11" key="1">
    <citation type="submission" date="2019-02" db="EMBL/GenBank/DDBJ databases">
        <title>Deep-cultivation of Planctomycetes and their phenomic and genomic characterization uncovers novel biology.</title>
        <authorList>
            <person name="Wiegand S."/>
            <person name="Jogler M."/>
            <person name="Boedeker C."/>
            <person name="Pinto D."/>
            <person name="Vollmers J."/>
            <person name="Rivas-Marin E."/>
            <person name="Kohn T."/>
            <person name="Peeters S.H."/>
            <person name="Heuer A."/>
            <person name="Rast P."/>
            <person name="Oberbeckmann S."/>
            <person name="Bunk B."/>
            <person name="Jeske O."/>
            <person name="Meyerdierks A."/>
            <person name="Storesund J.E."/>
            <person name="Kallscheuer N."/>
            <person name="Luecker S."/>
            <person name="Lage O.M."/>
            <person name="Pohl T."/>
            <person name="Merkel B.J."/>
            <person name="Hornburger P."/>
            <person name="Mueller R.-W."/>
            <person name="Bruemmer F."/>
            <person name="Labrenz M."/>
            <person name="Spormann A.M."/>
            <person name="Op Den Camp H."/>
            <person name="Overmann J."/>
            <person name="Amann R."/>
            <person name="Jetten M.S.M."/>
            <person name="Mascher T."/>
            <person name="Medema M.H."/>
            <person name="Devos D.P."/>
            <person name="Kaster A.-K."/>
            <person name="Ovreas L."/>
            <person name="Rohde M."/>
            <person name="Galperin M.Y."/>
            <person name="Jogler C."/>
        </authorList>
    </citation>
    <scope>NUCLEOTIDE SEQUENCE [LARGE SCALE GENOMIC DNA]</scope>
    <source>
        <strain evidence="10 11">CA13</strain>
    </source>
</reference>
<dbReference type="CDD" id="cd00200">
    <property type="entry name" value="WD40"/>
    <property type="match status" value="2"/>
</dbReference>
<evidence type="ECO:0000256" key="8">
    <source>
        <dbReference type="SAM" id="Phobius"/>
    </source>
</evidence>
<dbReference type="InterPro" id="IPR015943">
    <property type="entry name" value="WD40/YVTN_repeat-like_dom_sf"/>
</dbReference>
<feature type="repeat" description="WD" evidence="5">
    <location>
        <begin position="716"/>
        <end position="757"/>
    </location>
</feature>
<keyword evidence="8" id="KW-0472">Membrane</keyword>
<feature type="repeat" description="WD" evidence="5">
    <location>
        <begin position="970"/>
        <end position="1011"/>
    </location>
</feature>
<feature type="repeat" description="WD" evidence="5">
    <location>
        <begin position="886"/>
        <end position="927"/>
    </location>
</feature>
<sequence>MDTHFDRLVDEFENELKSADSPQIERYVSQFPEESKELVLLELISLEVYYRVKNGQSVSVSDYARFGPTGVTQAEKVLLENQPSTSGQTSDFSATVVDGQVSEIAGEDIAALTPTKMIGQYQLLRKIGEGGMGTIWMAKQETPVKRRVAIKLIKPELVSADVIARFDAEKQALAMMDHQNIARVLDAGTSDTGSPYFVMELVNGIPITEYCDENKLSVDERLKLFVRVCEAVQHAHQKGIIHRDIKPSNVLVTVKNGEAIPKVIDFGLAKAHEHDLKLTDKTMLTEFGKIVGTIQYMSPEQAQLKRVDVDTRTDVYSLGVMLYELLTGSTPLDKETIGHHALLQVLEIIREKDPPRPSNRLSSSSHKATSEVGDDRRISPARLQQILKGDLDWVVMKALEKDRTRRYVTANDFAEDISSYMTGEAIKARPPSSWYQIRKFATRNRGLVASILAVGVVLLAGIAGTGYGLIRANKKTAEAEAHQKIAEEHSREADQERRKARESEQLALKEKNKAEKNEQRAVGAESLAAAESKRARDSEAAAKFQLANARWEANRALEARNLLHQIPPEYRDNFEWHFCRRHFQGSDITCYGHKDWVYKVAFSPNGKHVASAGRDSTIKIWDAETGQEIVTLTGHTNQVGGVAFSPDGSRLASASFDNTIKLWDTRTYREINTLTGHTKLVACVAFSPNGKLLASASDDATIKLWDVSSGRDINTLTGHRGEIGCVAFNANGTRLASASVDKTIKIWDAQTGEETTTLTGHAAIVISVAFSPDGAHLASASQDTIKLWDARSYREISTLRGHTQFVHNIAFSPDGTRLASAGRDKTIRLWDVWSGQAIATLGGHADWVNGISFSPDGSRLASASFDKTIKLWDARSGQETASLISLRGHAGTIYDVAISLDGTRMASAGEDKTIKLWDSQSGKEITTLTGHAATVSNVAFSPTGTHLASACTDGTVKLWETQSSREILTLTGHKERVNSLAFNPDGKLLATAANDKTIKVWDAKTGNEITTLKGHADTVNSISFSPDGRTLASAGSDGAIKLWDTRTLKEITTLKGRTRWMTRVTFSPDGSRLAAAAKNAVLLWDAVTYQQIMAFTGHTEVVTSIAFAPDGKRLATASHDKTIKLWDAKSGHEMTTLDLQTDRVYSIAFNPNGTRLVSAGTDGTIKLWDARQNQEMTPLRGHSDTVARVAFSPDGTRIYSQSVDGDQLVWNVETTKLVEAAEWDPPQEVNLVSPNRRWRVSSEMNNVMLVDLEYKNTPQEKAYRATKARFDPGWHREQAKQAVATENWYAATFHFALLIKNDPDQVQFHEDLHSSYQKLVARFEESNGNEEHDLKSYLAPVVREALELPRGDK</sequence>
<evidence type="ECO:0000256" key="1">
    <source>
        <dbReference type="ARBA" id="ARBA00022574"/>
    </source>
</evidence>
<keyword evidence="1 5" id="KW-0853">WD repeat</keyword>
<dbReference type="SUPFAM" id="SSF50978">
    <property type="entry name" value="WD40 repeat-like"/>
    <property type="match status" value="3"/>
</dbReference>
<feature type="repeat" description="WD" evidence="5">
    <location>
        <begin position="758"/>
        <end position="798"/>
    </location>
</feature>
<dbReference type="InterPro" id="IPR000719">
    <property type="entry name" value="Prot_kinase_dom"/>
</dbReference>
<accession>A0A5C5Z4G9</accession>
<dbReference type="PROSITE" id="PS00107">
    <property type="entry name" value="PROTEIN_KINASE_ATP"/>
    <property type="match status" value="1"/>
</dbReference>
<dbReference type="Pfam" id="PF23414">
    <property type="entry name" value="Beta-prop_EML_2"/>
    <property type="match status" value="1"/>
</dbReference>
<feature type="region of interest" description="Disordered" evidence="7">
    <location>
        <begin position="353"/>
        <end position="375"/>
    </location>
</feature>
<evidence type="ECO:0000313" key="10">
    <source>
        <dbReference type="EMBL" id="TWT81443.1"/>
    </source>
</evidence>
<dbReference type="InterPro" id="IPR036322">
    <property type="entry name" value="WD40_repeat_dom_sf"/>
</dbReference>
<dbReference type="InterPro" id="IPR011009">
    <property type="entry name" value="Kinase-like_dom_sf"/>
</dbReference>
<comment type="caution">
    <text evidence="10">The sequence shown here is derived from an EMBL/GenBank/DDBJ whole genome shotgun (WGS) entry which is preliminary data.</text>
</comment>
<evidence type="ECO:0000256" key="5">
    <source>
        <dbReference type="PROSITE-ProRule" id="PRU00221"/>
    </source>
</evidence>
<dbReference type="PROSITE" id="PS00108">
    <property type="entry name" value="PROTEIN_KINASE_ST"/>
    <property type="match status" value="1"/>
</dbReference>
<evidence type="ECO:0000313" key="11">
    <source>
        <dbReference type="Proteomes" id="UP000315010"/>
    </source>
</evidence>
<protein>
    <submittedName>
        <fullName evidence="10">Serine/threonine-protein kinase PknB</fullName>
        <ecNumber evidence="10">2.7.11.1</ecNumber>
    </submittedName>
</protein>
<feature type="compositionally biased region" description="Basic and acidic residues" evidence="7">
    <location>
        <begin position="481"/>
        <end position="519"/>
    </location>
</feature>
<feature type="repeat" description="WD" evidence="5">
    <location>
        <begin position="841"/>
        <end position="882"/>
    </location>
</feature>
<dbReference type="PROSITE" id="PS50082">
    <property type="entry name" value="WD_REPEATS_2"/>
    <property type="match status" value="14"/>
</dbReference>
<dbReference type="InterPro" id="IPR050349">
    <property type="entry name" value="WD_LIS1/nudF_dynein_reg"/>
</dbReference>
<dbReference type="EC" id="2.7.11.1" evidence="10"/>
<dbReference type="OrthoDB" id="500858at2"/>
<evidence type="ECO:0000256" key="6">
    <source>
        <dbReference type="PROSITE-ProRule" id="PRU10141"/>
    </source>
</evidence>
<feature type="repeat" description="WD" evidence="5">
    <location>
        <begin position="1012"/>
        <end position="1053"/>
    </location>
</feature>
<dbReference type="Pfam" id="PF00400">
    <property type="entry name" value="WD40"/>
    <property type="match status" value="10"/>
</dbReference>
<keyword evidence="8" id="KW-0812">Transmembrane</keyword>
<dbReference type="InterPro" id="IPR008271">
    <property type="entry name" value="Ser/Thr_kinase_AS"/>
</dbReference>
<evidence type="ECO:0000256" key="7">
    <source>
        <dbReference type="SAM" id="MobiDB-lite"/>
    </source>
</evidence>
<dbReference type="PANTHER" id="PTHR44129">
    <property type="entry name" value="WD REPEAT-CONTAINING PROTEIN POP1"/>
    <property type="match status" value="1"/>
</dbReference>
<keyword evidence="8" id="KW-1133">Transmembrane helix</keyword>
<keyword evidence="10" id="KW-0808">Transferase</keyword>
<feature type="repeat" description="WD" evidence="5">
    <location>
        <begin position="590"/>
        <end position="631"/>
    </location>
</feature>
<dbReference type="Gene3D" id="3.30.200.20">
    <property type="entry name" value="Phosphorylase Kinase, domain 1"/>
    <property type="match status" value="1"/>
</dbReference>
<dbReference type="PROSITE" id="PS50294">
    <property type="entry name" value="WD_REPEATS_REGION"/>
    <property type="match status" value="14"/>
</dbReference>